<organism evidence="1 2">
    <name type="scientific">Lysobacter capsici AZ78</name>
    <dbReference type="NCBI Taxonomy" id="1444315"/>
    <lineage>
        <taxon>Bacteria</taxon>
        <taxon>Pseudomonadati</taxon>
        <taxon>Pseudomonadota</taxon>
        <taxon>Gammaproteobacteria</taxon>
        <taxon>Lysobacterales</taxon>
        <taxon>Lysobacteraceae</taxon>
        <taxon>Lysobacter</taxon>
    </lineage>
</organism>
<sequence>MEVMNADSAEYEPSFEMDVDGGQYEYHQCFVNDRADLALYRPGARVKMIVALDEGKSLDEHGKIRYLDLVMEVFVST</sequence>
<evidence type="ECO:0000313" key="2">
    <source>
        <dbReference type="Proteomes" id="UP000023435"/>
    </source>
</evidence>
<dbReference type="EMBL" id="JAJA02000001">
    <property type="protein sequence ID" value="KWS05171.1"/>
    <property type="molecule type" value="Genomic_DNA"/>
</dbReference>
<accession>A0A108U9U9</accession>
<comment type="caution">
    <text evidence="1">The sequence shown here is derived from an EMBL/GenBank/DDBJ whole genome shotgun (WGS) entry which is preliminary data.</text>
</comment>
<keyword evidence="2" id="KW-1185">Reference proteome</keyword>
<dbReference type="AlphaFoldDB" id="A0A108U9U9"/>
<gene>
    <name evidence="1" type="ORF">AZ78_2722</name>
</gene>
<reference evidence="1 2" key="1">
    <citation type="journal article" date="2014" name="Genome Announc.">
        <title>Draft Genome Sequence of Lysobacter capsici AZ78, a Bacterium Antagonistic to Plant-Pathogenic Oomycetes.</title>
        <authorList>
            <person name="Puopolo G."/>
            <person name="Sonego P."/>
            <person name="Engelen K."/>
            <person name="Pertot I."/>
        </authorList>
    </citation>
    <scope>NUCLEOTIDE SEQUENCE [LARGE SCALE GENOMIC DNA]</scope>
    <source>
        <strain evidence="1 2">AZ78</strain>
    </source>
</reference>
<protein>
    <submittedName>
        <fullName evidence="1">Uncharacterized protein</fullName>
    </submittedName>
</protein>
<name>A0A108U9U9_9GAMM</name>
<proteinExistence type="predicted"/>
<evidence type="ECO:0000313" key="1">
    <source>
        <dbReference type="EMBL" id="KWS05171.1"/>
    </source>
</evidence>
<dbReference type="Proteomes" id="UP000023435">
    <property type="component" value="Unassembled WGS sequence"/>
</dbReference>